<reference evidence="2 3" key="1">
    <citation type="journal article" date="2018" name="IMA Fungus">
        <title>IMA Genome-F 9: Draft genome sequence of Annulohypoxylon stygium, Aspergillus mulundensis, Berkeleyomyces basicola (syn. Thielaviopsis basicola), Ceratocystis smalleyi, two Cercospora beticola strains, Coleophoma cylindrospora, Fusarium fracticaudum, Phialophora cf. hyalina, and Morchella septimelata.</title>
        <authorList>
            <person name="Wingfield B.D."/>
            <person name="Bills G.F."/>
            <person name="Dong Y."/>
            <person name="Huang W."/>
            <person name="Nel W.J."/>
            <person name="Swalarsk-Parry B.S."/>
            <person name="Vaghefi N."/>
            <person name="Wilken P.M."/>
            <person name="An Z."/>
            <person name="de Beer Z.W."/>
            <person name="De Vos L."/>
            <person name="Chen L."/>
            <person name="Duong T.A."/>
            <person name="Gao Y."/>
            <person name="Hammerbacher A."/>
            <person name="Kikkert J.R."/>
            <person name="Li Y."/>
            <person name="Li H."/>
            <person name="Li K."/>
            <person name="Li Q."/>
            <person name="Liu X."/>
            <person name="Ma X."/>
            <person name="Naidoo K."/>
            <person name="Pethybridge S.J."/>
            <person name="Sun J."/>
            <person name="Steenkamp E.T."/>
            <person name="van der Nest M.A."/>
            <person name="van Wyk S."/>
            <person name="Wingfield M.J."/>
            <person name="Xiong C."/>
            <person name="Yue Q."/>
            <person name="Zhang X."/>
        </authorList>
    </citation>
    <scope>NUCLEOTIDE SEQUENCE [LARGE SCALE GENOMIC DNA]</scope>
    <source>
        <strain evidence="2 3">BP6252</strain>
    </source>
</reference>
<feature type="region of interest" description="Disordered" evidence="1">
    <location>
        <begin position="54"/>
        <end position="85"/>
    </location>
</feature>
<sequence>MADHAGLATATSAMAEAAPEASTQESGSFLEAHATPRSAQLFFTRRTSEHFGNTICSVEQASQASHMPPNRNDPEAGLPERPPLPFSRRMFNDANAFYQRYKLEFQSVAGFIAITGLILEIRQSAMV</sequence>
<dbReference type="OrthoDB" id="10474550at2759"/>
<name>A0A3D8QK24_9HELO</name>
<gene>
    <name evidence="2" type="ORF">BP6252_11453</name>
</gene>
<feature type="region of interest" description="Disordered" evidence="1">
    <location>
        <begin position="1"/>
        <end position="30"/>
    </location>
</feature>
<feature type="compositionally biased region" description="Polar residues" evidence="1">
    <location>
        <begin position="54"/>
        <end position="65"/>
    </location>
</feature>
<evidence type="ECO:0000313" key="2">
    <source>
        <dbReference type="EMBL" id="RDW62020.1"/>
    </source>
</evidence>
<feature type="compositionally biased region" description="Low complexity" evidence="1">
    <location>
        <begin position="8"/>
        <end position="23"/>
    </location>
</feature>
<evidence type="ECO:0000313" key="3">
    <source>
        <dbReference type="Proteomes" id="UP000256645"/>
    </source>
</evidence>
<dbReference type="EMBL" id="PDLM01000014">
    <property type="protein sequence ID" value="RDW62020.1"/>
    <property type="molecule type" value="Genomic_DNA"/>
</dbReference>
<protein>
    <submittedName>
        <fullName evidence="2">Uncharacterized protein</fullName>
    </submittedName>
</protein>
<keyword evidence="3" id="KW-1185">Reference proteome</keyword>
<proteinExistence type="predicted"/>
<dbReference type="Proteomes" id="UP000256645">
    <property type="component" value="Unassembled WGS sequence"/>
</dbReference>
<comment type="caution">
    <text evidence="2">The sequence shown here is derived from an EMBL/GenBank/DDBJ whole genome shotgun (WGS) entry which is preliminary data.</text>
</comment>
<organism evidence="2 3">
    <name type="scientific">Coleophoma cylindrospora</name>
    <dbReference type="NCBI Taxonomy" id="1849047"/>
    <lineage>
        <taxon>Eukaryota</taxon>
        <taxon>Fungi</taxon>
        <taxon>Dikarya</taxon>
        <taxon>Ascomycota</taxon>
        <taxon>Pezizomycotina</taxon>
        <taxon>Leotiomycetes</taxon>
        <taxon>Helotiales</taxon>
        <taxon>Dermateaceae</taxon>
        <taxon>Coleophoma</taxon>
    </lineage>
</organism>
<dbReference type="AlphaFoldDB" id="A0A3D8QK24"/>
<accession>A0A3D8QK24</accession>
<evidence type="ECO:0000256" key="1">
    <source>
        <dbReference type="SAM" id="MobiDB-lite"/>
    </source>
</evidence>